<dbReference type="eggNOG" id="ENOG502ZPTJ">
    <property type="taxonomic scope" value="Bacteria"/>
</dbReference>
<evidence type="ECO:0000313" key="2">
    <source>
        <dbReference type="Proteomes" id="UP000017813"/>
    </source>
</evidence>
<dbReference type="STRING" id="641147.HMPREF9021_00605"/>
<dbReference type="AlphaFoldDB" id="V9HD48"/>
<gene>
    <name evidence="1" type="ORF">HMPREF9021_00605</name>
</gene>
<protein>
    <submittedName>
        <fullName evidence="1">Uncharacterized protein</fullName>
    </submittedName>
</protein>
<dbReference type="EMBL" id="ADCY02000010">
    <property type="protein sequence ID" value="EFG31337.2"/>
    <property type="molecule type" value="Genomic_DNA"/>
</dbReference>
<sequence>MIEKMSAPKQIQTYPNQQHWQPRHAAVQCALDSQQTACLATEYYPLRITGRVDYTNFSQDYQYHGKKLPTPKPIDTQLTLERVSKFTAATIQIGDVIQLSNNDEKIVTNNTPVRVYHEISTRAISTGQALSIWQRWHFTRFLKLTEMNRENS</sequence>
<proteinExistence type="predicted"/>
<dbReference type="HOGENOM" id="CLU_1721116_0_0_4"/>
<reference evidence="1 2" key="1">
    <citation type="submission" date="2010-03" db="EMBL/GenBank/DDBJ databases">
        <authorList>
            <consortium name="The Broad Institute Genome Sequencing Platform"/>
            <person name="Ward D."/>
            <person name="Earl A."/>
            <person name="Feldgarden M."/>
            <person name="Gevers D."/>
            <person name="Young S."/>
            <person name="Zeng Q."/>
            <person name="Koehrsen M."/>
            <person name="Alvarado L."/>
            <person name="Berlin A.M."/>
            <person name="Borenstein D."/>
            <person name="Chapman S.B."/>
            <person name="Chen Z."/>
            <person name="Engels R."/>
            <person name="Freedman E."/>
            <person name="Gellesch M."/>
            <person name="Goldberg J."/>
            <person name="Griggs A."/>
            <person name="Gujja S."/>
            <person name="Heilman E.R."/>
            <person name="Heiman D.I."/>
            <person name="Hepburn T.A."/>
            <person name="Howarth C."/>
            <person name="Jen D."/>
            <person name="Larson L."/>
            <person name="Mehta T."/>
            <person name="Park D."/>
            <person name="Pearson M."/>
            <person name="Richards J."/>
            <person name="Roberts A."/>
            <person name="Saif S."/>
            <person name="Shea T.D."/>
            <person name="Shenoy N."/>
            <person name="Sisk P."/>
            <person name="Stolte C."/>
            <person name="Sykes S.N."/>
            <person name="Walk T."/>
            <person name="White J."/>
            <person name="Yandava C."/>
            <person name="Izard J."/>
            <person name="Baranova O.V."/>
            <person name="Blanton J.M."/>
            <person name="Tanner A.C."/>
            <person name="Dewhirst F."/>
            <person name="Haas B."/>
            <person name="Nusbaum C."/>
            <person name="Birren B."/>
        </authorList>
    </citation>
    <scope>NUCLEOTIDE SEQUENCE [LARGE SCALE GENOMIC DNA]</scope>
    <source>
        <strain evidence="1 2">ATCC 29453</strain>
    </source>
</reference>
<keyword evidence="2" id="KW-1185">Reference proteome</keyword>
<organism evidence="1 2">
    <name type="scientific">Simonsiella muelleri ATCC 29453</name>
    <dbReference type="NCBI Taxonomy" id="641147"/>
    <lineage>
        <taxon>Bacteria</taxon>
        <taxon>Pseudomonadati</taxon>
        <taxon>Pseudomonadota</taxon>
        <taxon>Betaproteobacteria</taxon>
        <taxon>Neisseriales</taxon>
        <taxon>Neisseriaceae</taxon>
        <taxon>Simonsiella</taxon>
    </lineage>
</organism>
<comment type="caution">
    <text evidence="1">The sequence shown here is derived from an EMBL/GenBank/DDBJ whole genome shotgun (WGS) entry which is preliminary data.</text>
</comment>
<evidence type="ECO:0000313" key="1">
    <source>
        <dbReference type="EMBL" id="EFG31337.2"/>
    </source>
</evidence>
<dbReference type="KEGG" id="smur:BWP33_10245"/>
<name>V9HD48_9NEIS</name>
<accession>V9HD48</accession>
<dbReference type="Proteomes" id="UP000017813">
    <property type="component" value="Unassembled WGS sequence"/>
</dbReference>
<reference evidence="1 2" key="2">
    <citation type="submission" date="2011-10" db="EMBL/GenBank/DDBJ databases">
        <title>The Genome Sequence of Simonsiella muelleri ATCC 29453.</title>
        <authorList>
            <consortium name="The Broad Institute Genome Sequencing Platform"/>
            <consortium name="The Broad Institute Genome Sequencing Center for Infectious Disease"/>
            <person name="Earl A."/>
            <person name="Ward D."/>
            <person name="Feldgarden M."/>
            <person name="Gevers D."/>
            <person name="Izard J."/>
            <person name="Baranova O.V."/>
            <person name="Blanton J.M."/>
            <person name="Tanner A.C."/>
            <person name="Dewhirst F."/>
            <person name="Young S.K."/>
            <person name="Zeng Q."/>
            <person name="Gargeya S."/>
            <person name="Fitzgerald M."/>
            <person name="Haas B."/>
            <person name="Abouelleil A."/>
            <person name="Alvarado L."/>
            <person name="Arachchi H.M."/>
            <person name="Berlin A."/>
            <person name="Brown A."/>
            <person name="Chapman S.B."/>
            <person name="Chen Z."/>
            <person name="Dunbar C."/>
            <person name="Freedman E."/>
            <person name="Gearin G."/>
            <person name="Goldberg J."/>
            <person name="Griggs A."/>
            <person name="Gujja S."/>
            <person name="Heiman D."/>
            <person name="Howarth C."/>
            <person name="Larson L."/>
            <person name="Lui A."/>
            <person name="MacDonald P.J.P."/>
            <person name="Montmayeur A."/>
            <person name="Murphy C."/>
            <person name="Neiman D."/>
            <person name="Pearson M."/>
            <person name="Priest M."/>
            <person name="Roberts A."/>
            <person name="Saif S."/>
            <person name="Shea T."/>
            <person name="Shenoy N."/>
            <person name="Sisk P."/>
            <person name="Stolte C."/>
            <person name="Sykes S."/>
            <person name="Wortman J."/>
            <person name="Nusbaum C."/>
            <person name="Birren B."/>
        </authorList>
    </citation>
    <scope>NUCLEOTIDE SEQUENCE [LARGE SCALE GENOMIC DNA]</scope>
    <source>
        <strain evidence="1 2">ATCC 29453</strain>
    </source>
</reference>